<evidence type="ECO:0000313" key="1">
    <source>
        <dbReference type="EMBL" id="MBA2863977.1"/>
    </source>
</evidence>
<dbReference type="EMBL" id="JACDUO010000001">
    <property type="protein sequence ID" value="MBA2863977.1"/>
    <property type="molecule type" value="Genomic_DNA"/>
</dbReference>
<dbReference type="Proteomes" id="UP000567099">
    <property type="component" value="Unassembled WGS sequence"/>
</dbReference>
<protein>
    <submittedName>
        <fullName evidence="1">Uncharacterized protein</fullName>
    </submittedName>
</protein>
<gene>
    <name evidence="1" type="ORF">HNP94_000977</name>
</gene>
<dbReference type="RefSeq" id="WP_181504962.1">
    <property type="nucleotide sequence ID" value="NZ_JACDUO010000001.1"/>
</dbReference>
<sequence>MIKIVSGKIGNKEIKTEEVEGTEENLLKMISNLQNTKLLLPNAYGTSYYHEDMEGNYKIMSIEG</sequence>
<comment type="caution">
    <text evidence="1">The sequence shown here is derived from an EMBL/GenBank/DDBJ whole genome shotgun (WGS) entry which is preliminary data.</text>
</comment>
<reference evidence="1 2" key="1">
    <citation type="submission" date="2020-07" db="EMBL/GenBank/DDBJ databases">
        <title>Genomic Encyclopedia of Type Strains, Phase IV (KMG-V): Genome sequencing to study the core and pangenomes of soil and plant-associated prokaryotes.</title>
        <authorList>
            <person name="Whitman W."/>
        </authorList>
    </citation>
    <scope>NUCLEOTIDE SEQUENCE [LARGE SCALE GENOMIC DNA]</scope>
    <source>
        <strain evidence="1 2">C13</strain>
    </source>
</reference>
<name>A0A7J9PMZ1_METMI</name>
<accession>A0A7J9PMZ1</accession>
<dbReference type="AlphaFoldDB" id="A0A7J9PMZ1"/>
<evidence type="ECO:0000313" key="2">
    <source>
        <dbReference type="Proteomes" id="UP000567099"/>
    </source>
</evidence>
<organism evidence="1 2">
    <name type="scientific">Methanococcus maripaludis</name>
    <name type="common">Methanococcus deltae</name>
    <dbReference type="NCBI Taxonomy" id="39152"/>
    <lineage>
        <taxon>Archaea</taxon>
        <taxon>Methanobacteriati</taxon>
        <taxon>Methanobacteriota</taxon>
        <taxon>Methanomada group</taxon>
        <taxon>Methanococci</taxon>
        <taxon>Methanococcales</taxon>
        <taxon>Methanococcaceae</taxon>
        <taxon>Methanococcus</taxon>
    </lineage>
</organism>
<proteinExistence type="predicted"/>